<evidence type="ECO:0000313" key="1">
    <source>
        <dbReference type="EMBL" id="KAK1530667.1"/>
    </source>
</evidence>
<dbReference type="GeneID" id="85337494"/>
<gene>
    <name evidence="1" type="ORF">CCOS01_05770</name>
</gene>
<proteinExistence type="predicted"/>
<keyword evidence="2" id="KW-1185">Reference proteome</keyword>
<dbReference type="RefSeq" id="XP_060315719.1">
    <property type="nucleotide sequence ID" value="XM_060453947.1"/>
</dbReference>
<organism evidence="1 2">
    <name type="scientific">Colletotrichum costaricense</name>
    <dbReference type="NCBI Taxonomy" id="1209916"/>
    <lineage>
        <taxon>Eukaryota</taxon>
        <taxon>Fungi</taxon>
        <taxon>Dikarya</taxon>
        <taxon>Ascomycota</taxon>
        <taxon>Pezizomycotina</taxon>
        <taxon>Sordariomycetes</taxon>
        <taxon>Hypocreomycetidae</taxon>
        <taxon>Glomerellales</taxon>
        <taxon>Glomerellaceae</taxon>
        <taxon>Colletotrichum</taxon>
        <taxon>Colletotrichum acutatum species complex</taxon>
    </lineage>
</organism>
<evidence type="ECO:0000313" key="2">
    <source>
        <dbReference type="Proteomes" id="UP001240678"/>
    </source>
</evidence>
<sequence>MNPSCSTSWHNPALGQPSGACREAELTRHSDIRGLLVGVGGAMWAGGKTLRHQAILRLKALVQNKEVLPWTDQSRDPSVANPELSMAPRNCKVPWRILTFCCYCSSKTCVKSSLSRTPELGLDVSKTLARASAGLWPVWVLLLFSVADPSHSASDLSYLRHVGNSGYLALLV</sequence>
<dbReference type="EMBL" id="MOOE01000005">
    <property type="protein sequence ID" value="KAK1530667.1"/>
    <property type="molecule type" value="Genomic_DNA"/>
</dbReference>
<accession>A0AAJ0E386</accession>
<dbReference type="Proteomes" id="UP001240678">
    <property type="component" value="Unassembled WGS sequence"/>
</dbReference>
<dbReference type="AlphaFoldDB" id="A0AAJ0E386"/>
<comment type="caution">
    <text evidence="1">The sequence shown here is derived from an EMBL/GenBank/DDBJ whole genome shotgun (WGS) entry which is preliminary data.</text>
</comment>
<name>A0AAJ0E386_9PEZI</name>
<protein>
    <submittedName>
        <fullName evidence="1">Uncharacterized protein</fullName>
    </submittedName>
</protein>
<reference evidence="1 2" key="1">
    <citation type="submission" date="2016-10" db="EMBL/GenBank/DDBJ databases">
        <title>The genome sequence of Colletotrichum fioriniae PJ7.</title>
        <authorList>
            <person name="Baroncelli R."/>
        </authorList>
    </citation>
    <scope>NUCLEOTIDE SEQUENCE [LARGE SCALE GENOMIC DNA]</scope>
    <source>
        <strain evidence="1 2">IMI 309622</strain>
    </source>
</reference>